<protein>
    <submittedName>
        <fullName evidence="2">PF06250 domain protein</fullName>
    </submittedName>
</protein>
<comment type="caution">
    <text evidence="2">The sequence shown here is derived from an EMBL/GenBank/DDBJ whole genome shotgun (WGS) entry which is preliminary data.</text>
</comment>
<dbReference type="Gene3D" id="2.40.50.90">
    <property type="match status" value="1"/>
</dbReference>
<organism evidence="2 3">
    <name type="scientific">Leptospira alstonii serovar Sichuan str. 79601</name>
    <dbReference type="NCBI Taxonomy" id="1218565"/>
    <lineage>
        <taxon>Bacteria</taxon>
        <taxon>Pseudomonadati</taxon>
        <taxon>Spirochaetota</taxon>
        <taxon>Spirochaetia</taxon>
        <taxon>Leptospirales</taxon>
        <taxon>Leptospiraceae</taxon>
        <taxon>Leptospira</taxon>
    </lineage>
</organism>
<evidence type="ECO:0000313" key="3">
    <source>
        <dbReference type="Proteomes" id="UP000011988"/>
    </source>
</evidence>
<dbReference type="SUPFAM" id="SSF50199">
    <property type="entry name" value="Staphylococcal nuclease"/>
    <property type="match status" value="1"/>
</dbReference>
<proteinExistence type="predicted"/>
<evidence type="ECO:0000259" key="1">
    <source>
        <dbReference type="Pfam" id="PF17761"/>
    </source>
</evidence>
<gene>
    <name evidence="2" type="ORF">LEP1GSC194_1130</name>
</gene>
<dbReference type="InterPro" id="IPR041527">
    <property type="entry name" value="YhcG_N"/>
</dbReference>
<name>M6CIQ6_9LEPT</name>
<dbReference type="PANTHER" id="PTHR30547:SF5">
    <property type="entry name" value="NUCLEASE YHCG-RELATED"/>
    <property type="match status" value="1"/>
</dbReference>
<accession>M6CIQ6</accession>
<dbReference type="PANTHER" id="PTHR30547">
    <property type="entry name" value="UNCHARACTERIZED PROTEIN YHCG-RELATED"/>
    <property type="match status" value="1"/>
</dbReference>
<dbReference type="InterPro" id="IPR053148">
    <property type="entry name" value="PD-DEXK-like_domain"/>
</dbReference>
<dbReference type="OrthoDB" id="320739at2"/>
<evidence type="ECO:0000313" key="2">
    <source>
        <dbReference type="EMBL" id="EMJ91629.1"/>
    </source>
</evidence>
<feature type="domain" description="YhcG N-terminal" evidence="1">
    <location>
        <begin position="19"/>
        <end position="141"/>
    </location>
</feature>
<dbReference type="RefSeq" id="WP_020774900.1">
    <property type="nucleotide sequence ID" value="NZ_ANIK01000102.1"/>
</dbReference>
<dbReference type="AlphaFoldDB" id="M6CIQ6"/>
<dbReference type="InterPro" id="IPR035437">
    <property type="entry name" value="SNase_OB-fold_sf"/>
</dbReference>
<reference evidence="2 3" key="1">
    <citation type="submission" date="2013-01" db="EMBL/GenBank/DDBJ databases">
        <authorList>
            <person name="Harkins D.M."/>
            <person name="Durkin A.S."/>
            <person name="Brinkac L.M."/>
            <person name="Haft D.H."/>
            <person name="Selengut J.D."/>
            <person name="Sanka R."/>
            <person name="DePew J."/>
            <person name="Purushe J."/>
            <person name="Galloway R.L."/>
            <person name="Vinetz J.M."/>
            <person name="Sutton G.G."/>
            <person name="Nierman W.C."/>
            <person name="Fouts D.E."/>
        </authorList>
    </citation>
    <scope>NUCLEOTIDE SEQUENCE [LARGE SCALE GENOMIC DNA]</scope>
    <source>
        <strain evidence="2 3">79601</strain>
    </source>
</reference>
<dbReference type="EMBL" id="ANIK01000102">
    <property type="protein sequence ID" value="EMJ91629.1"/>
    <property type="molecule type" value="Genomic_DNA"/>
</dbReference>
<sequence length="350" mass="40622">MNREKINQAFNGILKVYEEIRSQSSLNKNIVVLEANREIGRILKNVEKNVTAEERTSGSWMKAISVQLQKHLKKGFSERSLFYAQKFYEVYGKSELDHRLSWSHYRKLASILDEKLREKLTKTAIQKGWSERDLTAKVKETGQQRKSPELKWKRPEGLLWHYKIKESLTTDEGCLLDLGFYCYYEIPKVQVVNKYETGDILEIQKQGKPWNIKKTKISKSSDLYFYFGEIERIIDGDTILVKLQLGFNVITRQRIRLHNVWSAELDTNEGATSFELLKKKLPAKTKIIVRSRSKDIYGRYVGDVLYLTKKAIKPEEILKDGIYLNEELSTANSENVNMQKDNGKGSVGNP</sequence>
<dbReference type="Proteomes" id="UP000011988">
    <property type="component" value="Unassembled WGS sequence"/>
</dbReference>
<dbReference type="Pfam" id="PF17761">
    <property type="entry name" value="DUF1016_N"/>
    <property type="match status" value="1"/>
</dbReference>
<dbReference type="PATRIC" id="fig|1218565.3.peg.3981"/>